<evidence type="ECO:0000313" key="10">
    <source>
        <dbReference type="Proteomes" id="UP000807306"/>
    </source>
</evidence>
<keyword evidence="7" id="KW-0503">Monooxygenase</keyword>
<dbReference type="GO" id="GO:0005506">
    <property type="term" value="F:iron ion binding"/>
    <property type="evidence" value="ECO:0007669"/>
    <property type="project" value="InterPro"/>
</dbReference>
<gene>
    <name evidence="9" type="ORF">CPB83DRAFT_941482</name>
</gene>
<sequence>MTYLIIFLALFAAIGHRIARSIRQQNSRIPIVPSTLPWFGNFFEFRRDPVHFMQSCRQKYGPVYKILLAGQKIIVLSHQKGITLLNKDSARCFTSTPIHRRVLTTIGGVNANQEHLLDVMDTKLYPPLMKSLSPASMVPMADNIHQNLQRELREIGHITKAPLLLRLDELISRPLYRAGCLTLFGPTFPLDTFDDFHLFDSKFSQLILGLPFVAQDATLACQRLATSFAAYLVPLWSEESTEGVSEIIAASIQEMRGLVTLQEAARLLMLFVVGFHSNTSSMIFWLLSHILQQDLSGRLRQELHAAQTTEVNTPLMSSAITEVLRWATTNTTVRVATKHTSIMVDGEPIPIRKGESVIADVQSLHYDPAIYSNPDEFMVDRFLESDSGVSIPKPLAFGGGAHLCPGRHLAQVEIKHFLSTLLQMYEIKAVIKEGTKPKLPMVDKRDLVGTLRTNEAFYVAVWPVDT</sequence>
<dbReference type="PRINTS" id="PR00465">
    <property type="entry name" value="EP450IV"/>
</dbReference>
<dbReference type="Pfam" id="PF00067">
    <property type="entry name" value="p450"/>
    <property type="match status" value="1"/>
</dbReference>
<dbReference type="PROSITE" id="PS00086">
    <property type="entry name" value="CYTOCHROME_P450"/>
    <property type="match status" value="1"/>
</dbReference>
<proteinExistence type="inferred from homology"/>
<dbReference type="InterPro" id="IPR036396">
    <property type="entry name" value="Cyt_P450_sf"/>
</dbReference>
<dbReference type="InterPro" id="IPR001128">
    <property type="entry name" value="Cyt_P450"/>
</dbReference>
<keyword evidence="4 6" id="KW-0479">Metal-binding</keyword>
<feature type="binding site" description="axial binding residue" evidence="6">
    <location>
        <position position="404"/>
    </location>
    <ligand>
        <name>heme</name>
        <dbReference type="ChEBI" id="CHEBI:30413"/>
    </ligand>
    <ligandPart>
        <name>Fe</name>
        <dbReference type="ChEBI" id="CHEBI:18248"/>
    </ligandPart>
</feature>
<dbReference type="PANTHER" id="PTHR24304:SF2">
    <property type="entry name" value="24-HYDROXYCHOLESTEROL 7-ALPHA-HYDROXYLASE"/>
    <property type="match status" value="1"/>
</dbReference>
<dbReference type="InterPro" id="IPR017972">
    <property type="entry name" value="Cyt_P450_CS"/>
</dbReference>
<evidence type="ECO:0000256" key="8">
    <source>
        <dbReference type="SAM" id="SignalP"/>
    </source>
</evidence>
<dbReference type="OrthoDB" id="3366823at2759"/>
<protein>
    <submittedName>
        <fullName evidence="9">Cytochrome P450</fullName>
    </submittedName>
</protein>
<comment type="cofactor">
    <cofactor evidence="1 6">
        <name>heme</name>
        <dbReference type="ChEBI" id="CHEBI:30413"/>
    </cofactor>
</comment>
<dbReference type="GO" id="GO:0008395">
    <property type="term" value="F:steroid hydroxylase activity"/>
    <property type="evidence" value="ECO:0007669"/>
    <property type="project" value="TreeGrafter"/>
</dbReference>
<name>A0A9P6JMM2_9AGAR</name>
<evidence type="ECO:0000256" key="5">
    <source>
        <dbReference type="ARBA" id="ARBA00023004"/>
    </source>
</evidence>
<evidence type="ECO:0000256" key="7">
    <source>
        <dbReference type="RuleBase" id="RU000461"/>
    </source>
</evidence>
<keyword evidence="10" id="KW-1185">Reference proteome</keyword>
<dbReference type="GO" id="GO:0016705">
    <property type="term" value="F:oxidoreductase activity, acting on paired donors, with incorporation or reduction of molecular oxygen"/>
    <property type="evidence" value="ECO:0007669"/>
    <property type="project" value="InterPro"/>
</dbReference>
<evidence type="ECO:0000256" key="3">
    <source>
        <dbReference type="ARBA" id="ARBA00022617"/>
    </source>
</evidence>
<keyword evidence="3 6" id="KW-0349">Heme</keyword>
<dbReference type="InterPro" id="IPR002403">
    <property type="entry name" value="Cyt_P450_E_grp-IV"/>
</dbReference>
<dbReference type="InterPro" id="IPR050529">
    <property type="entry name" value="CYP450_sterol_14alpha_dmase"/>
</dbReference>
<keyword evidence="5 6" id="KW-0408">Iron</keyword>
<evidence type="ECO:0000256" key="6">
    <source>
        <dbReference type="PIRSR" id="PIRSR602403-1"/>
    </source>
</evidence>
<evidence type="ECO:0000256" key="1">
    <source>
        <dbReference type="ARBA" id="ARBA00001971"/>
    </source>
</evidence>
<evidence type="ECO:0000256" key="4">
    <source>
        <dbReference type="ARBA" id="ARBA00022723"/>
    </source>
</evidence>
<dbReference type="SUPFAM" id="SSF48264">
    <property type="entry name" value="Cytochrome P450"/>
    <property type="match status" value="1"/>
</dbReference>
<dbReference type="PANTHER" id="PTHR24304">
    <property type="entry name" value="CYTOCHROME P450 FAMILY 7"/>
    <property type="match status" value="1"/>
</dbReference>
<comment type="similarity">
    <text evidence="2 7">Belongs to the cytochrome P450 family.</text>
</comment>
<feature type="signal peptide" evidence="8">
    <location>
        <begin position="1"/>
        <end position="19"/>
    </location>
</feature>
<keyword evidence="8" id="KW-0732">Signal</keyword>
<reference evidence="9" key="1">
    <citation type="submission" date="2020-11" db="EMBL/GenBank/DDBJ databases">
        <authorList>
            <consortium name="DOE Joint Genome Institute"/>
            <person name="Ahrendt S."/>
            <person name="Riley R."/>
            <person name="Andreopoulos W."/>
            <person name="Labutti K."/>
            <person name="Pangilinan J."/>
            <person name="Ruiz-Duenas F.J."/>
            <person name="Barrasa J.M."/>
            <person name="Sanchez-Garcia M."/>
            <person name="Camarero S."/>
            <person name="Miyauchi S."/>
            <person name="Serrano A."/>
            <person name="Linde D."/>
            <person name="Babiker R."/>
            <person name="Drula E."/>
            <person name="Ayuso-Fernandez I."/>
            <person name="Pacheco R."/>
            <person name="Padilla G."/>
            <person name="Ferreira P."/>
            <person name="Barriuso J."/>
            <person name="Kellner H."/>
            <person name="Castanera R."/>
            <person name="Alfaro M."/>
            <person name="Ramirez L."/>
            <person name="Pisabarro A.G."/>
            <person name="Kuo A."/>
            <person name="Tritt A."/>
            <person name="Lipzen A."/>
            <person name="He G."/>
            <person name="Yan M."/>
            <person name="Ng V."/>
            <person name="Cullen D."/>
            <person name="Martin F."/>
            <person name="Rosso M.-N."/>
            <person name="Henrissat B."/>
            <person name="Hibbett D."/>
            <person name="Martinez A.T."/>
            <person name="Grigoriev I.V."/>
        </authorList>
    </citation>
    <scope>NUCLEOTIDE SEQUENCE</scope>
    <source>
        <strain evidence="9">CBS 506.95</strain>
    </source>
</reference>
<organism evidence="9 10">
    <name type="scientific">Crepidotus variabilis</name>
    <dbReference type="NCBI Taxonomy" id="179855"/>
    <lineage>
        <taxon>Eukaryota</taxon>
        <taxon>Fungi</taxon>
        <taxon>Dikarya</taxon>
        <taxon>Basidiomycota</taxon>
        <taxon>Agaricomycotina</taxon>
        <taxon>Agaricomycetes</taxon>
        <taxon>Agaricomycetidae</taxon>
        <taxon>Agaricales</taxon>
        <taxon>Agaricineae</taxon>
        <taxon>Crepidotaceae</taxon>
        <taxon>Crepidotus</taxon>
    </lineage>
</organism>
<evidence type="ECO:0000313" key="9">
    <source>
        <dbReference type="EMBL" id="KAF9525845.1"/>
    </source>
</evidence>
<dbReference type="GO" id="GO:0020037">
    <property type="term" value="F:heme binding"/>
    <property type="evidence" value="ECO:0007669"/>
    <property type="project" value="InterPro"/>
</dbReference>
<evidence type="ECO:0000256" key="2">
    <source>
        <dbReference type="ARBA" id="ARBA00010617"/>
    </source>
</evidence>
<keyword evidence="7" id="KW-0560">Oxidoreductase</keyword>
<comment type="caution">
    <text evidence="9">The sequence shown here is derived from an EMBL/GenBank/DDBJ whole genome shotgun (WGS) entry which is preliminary data.</text>
</comment>
<dbReference type="AlphaFoldDB" id="A0A9P6JMM2"/>
<dbReference type="Gene3D" id="1.10.630.10">
    <property type="entry name" value="Cytochrome P450"/>
    <property type="match status" value="1"/>
</dbReference>
<feature type="chain" id="PRO_5040448588" evidence="8">
    <location>
        <begin position="20"/>
        <end position="466"/>
    </location>
</feature>
<dbReference type="EMBL" id="MU157879">
    <property type="protein sequence ID" value="KAF9525845.1"/>
    <property type="molecule type" value="Genomic_DNA"/>
</dbReference>
<accession>A0A9P6JMM2</accession>
<dbReference type="Proteomes" id="UP000807306">
    <property type="component" value="Unassembled WGS sequence"/>
</dbReference>